<dbReference type="GO" id="GO:0005524">
    <property type="term" value="F:ATP binding"/>
    <property type="evidence" value="ECO:0007669"/>
    <property type="project" value="InterPro"/>
</dbReference>
<dbReference type="EMBL" id="BFAV01000071">
    <property type="protein sequence ID" value="GBF32933.1"/>
    <property type="molecule type" value="Genomic_DNA"/>
</dbReference>
<dbReference type="RefSeq" id="WP_104371396.1">
    <property type="nucleotide sequence ID" value="NZ_BFAV01000071.1"/>
</dbReference>
<evidence type="ECO:0000313" key="2">
    <source>
        <dbReference type="EMBL" id="GBF32933.1"/>
    </source>
</evidence>
<proteinExistence type="predicted"/>
<dbReference type="InterPro" id="IPR023509">
    <property type="entry name" value="DTD-like_sf"/>
</dbReference>
<evidence type="ECO:0000313" key="3">
    <source>
        <dbReference type="Proteomes" id="UP000239549"/>
    </source>
</evidence>
<keyword evidence="3" id="KW-1185">Reference proteome</keyword>
<name>A0A2L2XB80_9FIRM</name>
<feature type="domain" description="Threonyl-tRNA synthetase editing" evidence="1">
    <location>
        <begin position="1"/>
        <end position="137"/>
    </location>
</feature>
<sequence>MRFLMIHVNSFRSRITEKGRSKLVEPPEPEETAVGEALLVLSSVETGDEADTALVARRAAGEIGKNAKNLKAGVIVLHPFAHLFARLAAPETAVEIMDMVRDILRGEGYEVIRTPFGWFNTLEMDAKGHPYSRVARVVTAEPQ</sequence>
<dbReference type="InterPro" id="IPR015011">
    <property type="entry name" value="Threonyl-tRNA_syn_edit_dom_arc"/>
</dbReference>
<keyword evidence="2" id="KW-0436">Ligase</keyword>
<reference evidence="3" key="1">
    <citation type="submission" date="2018-02" db="EMBL/GenBank/DDBJ databases">
        <title>Genome sequence of Desulfocucumis palustris strain NAW-5.</title>
        <authorList>
            <person name="Watanabe M."/>
            <person name="Kojima H."/>
            <person name="Fukui M."/>
        </authorList>
    </citation>
    <scope>NUCLEOTIDE SEQUENCE [LARGE SCALE GENOMIC DNA]</scope>
    <source>
        <strain evidence="3">NAW-5</strain>
    </source>
</reference>
<dbReference type="Pfam" id="PF08915">
    <property type="entry name" value="tRNA-Thr_ED"/>
    <property type="match status" value="1"/>
</dbReference>
<gene>
    <name evidence="2" type="ORF">DCCM_2030</name>
</gene>
<dbReference type="GO" id="GO:0008270">
    <property type="term" value="F:zinc ion binding"/>
    <property type="evidence" value="ECO:0007669"/>
    <property type="project" value="InterPro"/>
</dbReference>
<dbReference type="Gene3D" id="3.50.80.10">
    <property type="entry name" value="D-tyrosyl-tRNA(Tyr) deacylase"/>
    <property type="match status" value="1"/>
</dbReference>
<keyword evidence="2" id="KW-0030">Aminoacyl-tRNA synthetase</keyword>
<evidence type="ECO:0000259" key="1">
    <source>
        <dbReference type="Pfam" id="PF08915"/>
    </source>
</evidence>
<protein>
    <submittedName>
        <fullName evidence="2">Threonyl-tRNA synthetase</fullName>
    </submittedName>
</protein>
<organism evidence="2 3">
    <name type="scientific">Desulfocucumis palustris</name>
    <dbReference type="NCBI Taxonomy" id="1898651"/>
    <lineage>
        <taxon>Bacteria</taxon>
        <taxon>Bacillati</taxon>
        <taxon>Bacillota</taxon>
        <taxon>Clostridia</taxon>
        <taxon>Eubacteriales</taxon>
        <taxon>Desulfocucumaceae</taxon>
        <taxon>Desulfocucumis</taxon>
    </lineage>
</organism>
<comment type="caution">
    <text evidence="2">The sequence shown here is derived from an EMBL/GenBank/DDBJ whole genome shotgun (WGS) entry which is preliminary data.</text>
</comment>
<accession>A0A2L2XB80</accession>
<dbReference type="Proteomes" id="UP000239549">
    <property type="component" value="Unassembled WGS sequence"/>
</dbReference>
<dbReference type="OrthoDB" id="9789820at2"/>
<dbReference type="GO" id="GO:0005737">
    <property type="term" value="C:cytoplasm"/>
    <property type="evidence" value="ECO:0007669"/>
    <property type="project" value="InterPro"/>
</dbReference>
<dbReference type="AlphaFoldDB" id="A0A2L2XB80"/>
<dbReference type="GO" id="GO:0004829">
    <property type="term" value="F:threonine-tRNA ligase activity"/>
    <property type="evidence" value="ECO:0007669"/>
    <property type="project" value="InterPro"/>
</dbReference>